<evidence type="ECO:0000313" key="2">
    <source>
        <dbReference type="EMBL" id="CAG6641115.1"/>
    </source>
</evidence>
<reference evidence="2" key="1">
    <citation type="submission" date="2021-05" db="EMBL/GenBank/DDBJ databases">
        <authorList>
            <person name="Alioto T."/>
            <person name="Alioto T."/>
            <person name="Gomez Garrido J."/>
        </authorList>
    </citation>
    <scope>NUCLEOTIDE SEQUENCE</scope>
</reference>
<feature type="transmembrane region" description="Helical" evidence="1">
    <location>
        <begin position="37"/>
        <end position="58"/>
    </location>
</feature>
<evidence type="ECO:0000256" key="1">
    <source>
        <dbReference type="SAM" id="Phobius"/>
    </source>
</evidence>
<organism evidence="2">
    <name type="scientific">Cacopsylla melanoneura</name>
    <dbReference type="NCBI Taxonomy" id="428564"/>
    <lineage>
        <taxon>Eukaryota</taxon>
        <taxon>Metazoa</taxon>
        <taxon>Ecdysozoa</taxon>
        <taxon>Arthropoda</taxon>
        <taxon>Hexapoda</taxon>
        <taxon>Insecta</taxon>
        <taxon>Pterygota</taxon>
        <taxon>Neoptera</taxon>
        <taxon>Paraneoptera</taxon>
        <taxon>Hemiptera</taxon>
        <taxon>Sternorrhyncha</taxon>
        <taxon>Psylloidea</taxon>
        <taxon>Psyllidae</taxon>
        <taxon>Psyllinae</taxon>
        <taxon>Cacopsylla</taxon>
    </lineage>
</organism>
<dbReference type="AlphaFoldDB" id="A0A8D8R184"/>
<protein>
    <submittedName>
        <fullName evidence="2">Uncharacterized protein</fullName>
    </submittedName>
</protein>
<keyword evidence="1" id="KW-0472">Membrane</keyword>
<dbReference type="EMBL" id="HBUF01115655">
    <property type="protein sequence ID" value="CAG6641115.1"/>
    <property type="molecule type" value="Transcribed_RNA"/>
</dbReference>
<feature type="transmembrane region" description="Helical" evidence="1">
    <location>
        <begin position="12"/>
        <end position="30"/>
    </location>
</feature>
<accession>A0A8D8R184</accession>
<feature type="transmembrane region" description="Helical" evidence="1">
    <location>
        <begin position="96"/>
        <end position="120"/>
    </location>
</feature>
<proteinExistence type="predicted"/>
<name>A0A8D8R184_9HEMI</name>
<keyword evidence="1" id="KW-1133">Transmembrane helix</keyword>
<keyword evidence="1" id="KW-0812">Transmembrane</keyword>
<sequence length="146" mass="17843">MFDVIFENVHILFYVNLCFSLLIIILFLLYRHYLPLFCSVFLLIFLLFLPFPSLLYVFNLLVSLLFILHNLYPTLHLISFFSYFRRYFSFFSDQCFIFSSLYNTFLYIYTKLTAIILYMYTHRQNELDICKFSHRTNVFLCIFKIV</sequence>
<feature type="transmembrane region" description="Helical" evidence="1">
    <location>
        <begin position="64"/>
        <end position="84"/>
    </location>
</feature>